<dbReference type="InterPro" id="IPR003012">
    <property type="entry name" value="Tet_transcr_reg_TetR"/>
</dbReference>
<evidence type="ECO:0000256" key="1">
    <source>
        <dbReference type="ARBA" id="ARBA00022491"/>
    </source>
</evidence>
<keyword evidence="3 5" id="KW-0238">DNA-binding</keyword>
<evidence type="ECO:0000256" key="3">
    <source>
        <dbReference type="ARBA" id="ARBA00023125"/>
    </source>
</evidence>
<dbReference type="GO" id="GO:0045892">
    <property type="term" value="P:negative regulation of DNA-templated transcription"/>
    <property type="evidence" value="ECO:0007669"/>
    <property type="project" value="InterPro"/>
</dbReference>
<proteinExistence type="predicted"/>
<dbReference type="Pfam" id="PF00440">
    <property type="entry name" value="TetR_N"/>
    <property type="match status" value="1"/>
</dbReference>
<dbReference type="AlphaFoldDB" id="A0A0S4QMH6"/>
<feature type="DNA-binding region" description="H-T-H motif" evidence="5">
    <location>
        <begin position="31"/>
        <end position="50"/>
    </location>
</feature>
<keyword evidence="1" id="KW-0678">Repressor</keyword>
<evidence type="ECO:0000256" key="4">
    <source>
        <dbReference type="ARBA" id="ARBA00023163"/>
    </source>
</evidence>
<dbReference type="RefSeq" id="WP_091277488.1">
    <property type="nucleotide sequence ID" value="NZ_FAOZ01000008.1"/>
</dbReference>
<dbReference type="InterPro" id="IPR001647">
    <property type="entry name" value="HTH_TetR"/>
</dbReference>
<evidence type="ECO:0000256" key="2">
    <source>
        <dbReference type="ARBA" id="ARBA00023015"/>
    </source>
</evidence>
<dbReference type="GO" id="GO:0000976">
    <property type="term" value="F:transcription cis-regulatory region binding"/>
    <property type="evidence" value="ECO:0007669"/>
    <property type="project" value="TreeGrafter"/>
</dbReference>
<dbReference type="PRINTS" id="PR00400">
    <property type="entry name" value="TETREPRESSOR"/>
</dbReference>
<reference evidence="8" key="1">
    <citation type="submission" date="2015-11" db="EMBL/GenBank/DDBJ databases">
        <authorList>
            <person name="Varghese N."/>
        </authorList>
    </citation>
    <scope>NUCLEOTIDE SEQUENCE [LARGE SCALE GENOMIC DNA]</scope>
    <source>
        <strain evidence="8">DSM 45899</strain>
    </source>
</reference>
<dbReference type="PRINTS" id="PR00455">
    <property type="entry name" value="HTHTETR"/>
</dbReference>
<dbReference type="InterPro" id="IPR050109">
    <property type="entry name" value="HTH-type_TetR-like_transc_reg"/>
</dbReference>
<keyword evidence="4" id="KW-0804">Transcription</keyword>
<dbReference type="InterPro" id="IPR004111">
    <property type="entry name" value="Repressor_TetR_C"/>
</dbReference>
<accession>A0A0S4QMH6</accession>
<dbReference type="GO" id="GO:0003700">
    <property type="term" value="F:DNA-binding transcription factor activity"/>
    <property type="evidence" value="ECO:0007669"/>
    <property type="project" value="TreeGrafter"/>
</dbReference>
<organism evidence="7 8">
    <name type="scientific">Parafrankia irregularis</name>
    <dbReference type="NCBI Taxonomy" id="795642"/>
    <lineage>
        <taxon>Bacteria</taxon>
        <taxon>Bacillati</taxon>
        <taxon>Actinomycetota</taxon>
        <taxon>Actinomycetes</taxon>
        <taxon>Frankiales</taxon>
        <taxon>Frankiaceae</taxon>
        <taxon>Parafrankia</taxon>
    </lineage>
</organism>
<gene>
    <name evidence="7" type="ORF">Ga0074812_108296</name>
</gene>
<dbReference type="InterPro" id="IPR009057">
    <property type="entry name" value="Homeodomain-like_sf"/>
</dbReference>
<keyword evidence="8" id="KW-1185">Reference proteome</keyword>
<dbReference type="InterPro" id="IPR036271">
    <property type="entry name" value="Tet_transcr_reg_TetR-rel_C_sf"/>
</dbReference>
<dbReference type="PANTHER" id="PTHR30055">
    <property type="entry name" value="HTH-TYPE TRANSCRIPTIONAL REGULATOR RUTR"/>
    <property type="match status" value="1"/>
</dbReference>
<dbReference type="PANTHER" id="PTHR30055:SF151">
    <property type="entry name" value="TRANSCRIPTIONAL REGULATORY PROTEIN"/>
    <property type="match status" value="1"/>
</dbReference>
<dbReference type="GO" id="GO:0046677">
    <property type="term" value="P:response to antibiotic"/>
    <property type="evidence" value="ECO:0007669"/>
    <property type="project" value="InterPro"/>
</dbReference>
<evidence type="ECO:0000259" key="6">
    <source>
        <dbReference type="PROSITE" id="PS50977"/>
    </source>
</evidence>
<dbReference type="SUPFAM" id="SSF46689">
    <property type="entry name" value="Homeodomain-like"/>
    <property type="match status" value="1"/>
</dbReference>
<dbReference type="EMBL" id="FAOZ01000008">
    <property type="protein sequence ID" value="CUU56768.1"/>
    <property type="molecule type" value="Genomic_DNA"/>
</dbReference>
<dbReference type="SUPFAM" id="SSF48498">
    <property type="entry name" value="Tetracyclin repressor-like, C-terminal domain"/>
    <property type="match status" value="1"/>
</dbReference>
<dbReference type="Gene3D" id="1.10.357.10">
    <property type="entry name" value="Tetracycline Repressor, domain 2"/>
    <property type="match status" value="1"/>
</dbReference>
<feature type="domain" description="HTH tetR-type" evidence="6">
    <location>
        <begin position="8"/>
        <end position="68"/>
    </location>
</feature>
<sequence>MPRPSRPLLSRKSIVATSLELIDRDGLATFSMPGLASAMSVRAASLYHHFRDKAEILSEVARYMVSQTAIPARPSRDEWQEWFVSLAANLRDVLLEHPHAAPLMLQFPPRDILVAVTENSAAVLVEYTDFPSYVHILILDTLEKVTLGAALSEVMKAPEKRDLIYPHVDHVEHPILTRGLASNPWTVDEIFRESVRALLAGVATRFEQPRVGSP</sequence>
<dbReference type="Pfam" id="PF02909">
    <property type="entry name" value="TetR_C_1"/>
    <property type="match status" value="1"/>
</dbReference>
<name>A0A0S4QMH6_9ACTN</name>
<evidence type="ECO:0000256" key="5">
    <source>
        <dbReference type="PROSITE-ProRule" id="PRU00335"/>
    </source>
</evidence>
<protein>
    <submittedName>
        <fullName evidence="7">Tetracyclin repressor, C-terminal all-alpha domain</fullName>
    </submittedName>
</protein>
<dbReference type="PROSITE" id="PS50977">
    <property type="entry name" value="HTH_TETR_2"/>
    <property type="match status" value="1"/>
</dbReference>
<evidence type="ECO:0000313" key="7">
    <source>
        <dbReference type="EMBL" id="CUU56768.1"/>
    </source>
</evidence>
<keyword evidence="2" id="KW-0805">Transcription regulation</keyword>
<dbReference type="Proteomes" id="UP000198802">
    <property type="component" value="Unassembled WGS sequence"/>
</dbReference>
<evidence type="ECO:0000313" key="8">
    <source>
        <dbReference type="Proteomes" id="UP000198802"/>
    </source>
</evidence>